<dbReference type="InterPro" id="IPR029021">
    <property type="entry name" value="Prot-tyrosine_phosphatase-like"/>
</dbReference>
<gene>
    <name evidence="4" type="ORF">L596_016704</name>
</gene>
<dbReference type="InterPro" id="IPR016130">
    <property type="entry name" value="Tyr_Pase_AS"/>
</dbReference>
<dbReference type="Proteomes" id="UP000298663">
    <property type="component" value="Unassembled WGS sequence"/>
</dbReference>
<dbReference type="STRING" id="34508.A0A4U5NK36"/>
<feature type="compositionally biased region" description="Acidic residues" evidence="1">
    <location>
        <begin position="48"/>
        <end position="59"/>
    </location>
</feature>
<proteinExistence type="predicted"/>
<name>A0A4U5NK36_STECR</name>
<dbReference type="SUPFAM" id="SSF52799">
    <property type="entry name" value="(Phosphotyrosine protein) phosphatases II"/>
    <property type="match status" value="1"/>
</dbReference>
<evidence type="ECO:0000259" key="2">
    <source>
        <dbReference type="PROSITE" id="PS50055"/>
    </source>
</evidence>
<dbReference type="GO" id="GO:0004725">
    <property type="term" value="F:protein tyrosine phosphatase activity"/>
    <property type="evidence" value="ECO:0007669"/>
    <property type="project" value="InterPro"/>
</dbReference>
<protein>
    <recommendedName>
        <fullName evidence="6">Tyrosine-protein phosphatase domain-containing protein</fullName>
    </recommendedName>
</protein>
<feature type="domain" description="Tyrosine specific protein phosphatases" evidence="3">
    <location>
        <begin position="267"/>
        <end position="336"/>
    </location>
</feature>
<reference evidence="4 5" key="1">
    <citation type="journal article" date="2015" name="Genome Biol.">
        <title>Comparative genomics of Steinernema reveals deeply conserved gene regulatory networks.</title>
        <authorList>
            <person name="Dillman A.R."/>
            <person name="Macchietto M."/>
            <person name="Porter C.F."/>
            <person name="Rogers A."/>
            <person name="Williams B."/>
            <person name="Antoshechkin I."/>
            <person name="Lee M.M."/>
            <person name="Goodwin Z."/>
            <person name="Lu X."/>
            <person name="Lewis E.E."/>
            <person name="Goodrich-Blair H."/>
            <person name="Stock S.P."/>
            <person name="Adams B.J."/>
            <person name="Sternberg P.W."/>
            <person name="Mortazavi A."/>
        </authorList>
    </citation>
    <scope>NUCLEOTIDE SEQUENCE [LARGE SCALE GENOMIC DNA]</scope>
    <source>
        <strain evidence="4 5">ALL</strain>
    </source>
</reference>
<dbReference type="Pfam" id="PF00102">
    <property type="entry name" value="Y_phosphatase"/>
    <property type="match status" value="1"/>
</dbReference>
<feature type="domain" description="Tyrosine-protein phosphatase" evidence="2">
    <location>
        <begin position="108"/>
        <end position="345"/>
    </location>
</feature>
<evidence type="ECO:0000313" key="4">
    <source>
        <dbReference type="EMBL" id="TKR83051.1"/>
    </source>
</evidence>
<dbReference type="SMART" id="SM00194">
    <property type="entry name" value="PTPc"/>
    <property type="match status" value="1"/>
</dbReference>
<reference evidence="4 5" key="2">
    <citation type="journal article" date="2019" name="G3 (Bethesda)">
        <title>Hybrid Assembly of the Genome of the Entomopathogenic Nematode Steinernema carpocapsae Identifies the X-Chromosome.</title>
        <authorList>
            <person name="Serra L."/>
            <person name="Macchietto M."/>
            <person name="Macias-Munoz A."/>
            <person name="McGill C.J."/>
            <person name="Rodriguez I.M."/>
            <person name="Rodriguez B."/>
            <person name="Murad R."/>
            <person name="Mortazavi A."/>
        </authorList>
    </citation>
    <scope>NUCLEOTIDE SEQUENCE [LARGE SCALE GENOMIC DNA]</scope>
    <source>
        <strain evidence="4 5">ALL</strain>
    </source>
</reference>
<accession>A0A4U5NK36</accession>
<evidence type="ECO:0000256" key="1">
    <source>
        <dbReference type="SAM" id="MobiDB-lite"/>
    </source>
</evidence>
<dbReference type="PANTHER" id="PTHR23219">
    <property type="entry name" value="TYROSINE-PROTEIN PHOSPHATASE C15H7.3-RELATED"/>
    <property type="match status" value="1"/>
</dbReference>
<organism evidence="4 5">
    <name type="scientific">Steinernema carpocapsae</name>
    <name type="common">Entomopathogenic nematode</name>
    <dbReference type="NCBI Taxonomy" id="34508"/>
    <lineage>
        <taxon>Eukaryota</taxon>
        <taxon>Metazoa</taxon>
        <taxon>Ecdysozoa</taxon>
        <taxon>Nematoda</taxon>
        <taxon>Chromadorea</taxon>
        <taxon>Rhabditida</taxon>
        <taxon>Tylenchina</taxon>
        <taxon>Panagrolaimomorpha</taxon>
        <taxon>Strongyloidoidea</taxon>
        <taxon>Steinernematidae</taxon>
        <taxon>Steinernema</taxon>
    </lineage>
</organism>
<evidence type="ECO:0000313" key="5">
    <source>
        <dbReference type="Proteomes" id="UP000298663"/>
    </source>
</evidence>
<dbReference type="PROSITE" id="PS00383">
    <property type="entry name" value="TYR_PHOSPHATASE_1"/>
    <property type="match status" value="1"/>
</dbReference>
<dbReference type="CDD" id="cd00047">
    <property type="entry name" value="PTPc"/>
    <property type="match status" value="1"/>
</dbReference>
<dbReference type="EMBL" id="AZBU02000004">
    <property type="protein sequence ID" value="TKR83051.1"/>
    <property type="molecule type" value="Genomic_DNA"/>
</dbReference>
<dbReference type="InterPro" id="IPR000242">
    <property type="entry name" value="PTP_cat"/>
</dbReference>
<dbReference type="PRINTS" id="PR00700">
    <property type="entry name" value="PRTYPHPHTASE"/>
</dbReference>
<dbReference type="InterPro" id="IPR000387">
    <property type="entry name" value="Tyr_Pase_dom"/>
</dbReference>
<comment type="caution">
    <text evidence="4">The sequence shown here is derived from an EMBL/GenBank/DDBJ whole genome shotgun (WGS) entry which is preliminary data.</text>
</comment>
<feature type="compositionally biased region" description="Basic residues" evidence="1">
    <location>
        <begin position="1"/>
        <end position="16"/>
    </location>
</feature>
<dbReference type="PANTHER" id="PTHR23219:SF13">
    <property type="entry name" value="TYROSINE-PROTEIN PHOSPHATASE DOMAIN-CONTAINING PROTEIN"/>
    <property type="match status" value="1"/>
</dbReference>
<keyword evidence="5" id="KW-1185">Reference proteome</keyword>
<evidence type="ECO:0000259" key="3">
    <source>
        <dbReference type="PROSITE" id="PS50056"/>
    </source>
</evidence>
<evidence type="ECO:0008006" key="6">
    <source>
        <dbReference type="Google" id="ProtNLM"/>
    </source>
</evidence>
<dbReference type="Gene3D" id="3.90.190.10">
    <property type="entry name" value="Protein tyrosine phosphatase superfamily"/>
    <property type="match status" value="1"/>
</dbReference>
<dbReference type="PROSITE" id="PS50056">
    <property type="entry name" value="TYR_PHOSPHATASE_2"/>
    <property type="match status" value="1"/>
</dbReference>
<sequence>MAKPGSKRRRPVRNSSKKIGEGNTTGSPVPPSRIETKLRKKKDKDATEQDIEVEGTVDDGSERKKRKKQSKKPASIGFAGKTVVTAEVDEALGHFINAALEKGVEGLRKEFADITPAANTESTARTDVSASHDASRVKLTLNVPPESEFINANWVKMEGVDRSFIATHAPHDAAIPDFWRMVYQENVATILSLTEEEAKGKHYWPLEHNDYKTYGCMFINNKKVEKEEKCSVFTLEVLPEGCSNSNIVKLVQISDWWPDRDVPLSGNGLLRMLKLVSSDGPCVIHCSDGTGRTGTALAVETVIQRLFKATHTNVKDVVLQLRHQRPNAVHTDAQYVFIHICVMRYITAKMKKYVDAVVPFNKAFKKLS</sequence>
<feature type="region of interest" description="Disordered" evidence="1">
    <location>
        <begin position="1"/>
        <end position="75"/>
    </location>
</feature>
<dbReference type="OrthoDB" id="5870053at2759"/>
<dbReference type="SMART" id="SM00404">
    <property type="entry name" value="PTPc_motif"/>
    <property type="match status" value="1"/>
</dbReference>
<dbReference type="InterPro" id="IPR003595">
    <property type="entry name" value="Tyr_Pase_cat"/>
</dbReference>
<dbReference type="PROSITE" id="PS50055">
    <property type="entry name" value="TYR_PHOSPHATASE_PTP"/>
    <property type="match status" value="1"/>
</dbReference>
<dbReference type="AlphaFoldDB" id="A0A4U5NK36"/>